<accession>H0FV96</accession>
<dbReference type="EMBL" id="AGVV01000006">
    <property type="protein sequence ID" value="EHK79141.1"/>
    <property type="molecule type" value="Genomic_DNA"/>
</dbReference>
<sequence>MAIIDLISDLENANDGQRSLDAAIGLLLGWKRKVEYVKTDGNGEPVRKVFWIVPSGDDPGRVPYFTTSIEDAFLLAKTISPGHVGGVSWDENGRGTALVGGGSYCEAATPALALCVAALKMKLRKEGAEE</sequence>
<reference evidence="1 2" key="1">
    <citation type="journal article" date="2012" name="J. Bacteriol.">
        <title>Draft Genome Sequence of Sinorhizobium meliloti CCNWSX0020, a Nitrogen-Fixing Symbiont with Copper Tolerance Capability Isolated from Lead-Zinc Mine Tailings.</title>
        <authorList>
            <person name="Li Z."/>
            <person name="Ma Z."/>
            <person name="Hao X."/>
            <person name="Wei G."/>
        </authorList>
    </citation>
    <scope>NUCLEOTIDE SEQUENCE [LARGE SCALE GENOMIC DNA]</scope>
    <source>
        <strain evidence="1 2">CCNWSX0020</strain>
    </source>
</reference>
<dbReference type="AlphaFoldDB" id="H0FV96"/>
<gene>
    <name evidence="1" type="ORF">SM0020_05470</name>
</gene>
<evidence type="ECO:0008006" key="3">
    <source>
        <dbReference type="Google" id="ProtNLM"/>
    </source>
</evidence>
<protein>
    <recommendedName>
        <fullName evidence="3">Phage ABA sandwich domain-containing protein</fullName>
    </recommendedName>
</protein>
<evidence type="ECO:0000313" key="1">
    <source>
        <dbReference type="EMBL" id="EHK79141.1"/>
    </source>
</evidence>
<dbReference type="Proteomes" id="UP000004038">
    <property type="component" value="Unassembled WGS sequence"/>
</dbReference>
<organism evidence="1 2">
    <name type="scientific">Sinorhizobium meliloti CCNWSX0020</name>
    <dbReference type="NCBI Taxonomy" id="1107881"/>
    <lineage>
        <taxon>Bacteria</taxon>
        <taxon>Pseudomonadati</taxon>
        <taxon>Pseudomonadota</taxon>
        <taxon>Alphaproteobacteria</taxon>
        <taxon>Hyphomicrobiales</taxon>
        <taxon>Rhizobiaceae</taxon>
        <taxon>Sinorhizobium/Ensifer group</taxon>
        <taxon>Sinorhizobium</taxon>
    </lineage>
</organism>
<proteinExistence type="predicted"/>
<name>H0FV96_RHIML</name>
<dbReference type="RefSeq" id="WP_003526586.1">
    <property type="nucleotide sequence ID" value="NZ_AGVV01000006.1"/>
</dbReference>
<evidence type="ECO:0000313" key="2">
    <source>
        <dbReference type="Proteomes" id="UP000004038"/>
    </source>
</evidence>